<dbReference type="InterPro" id="IPR027417">
    <property type="entry name" value="P-loop_NTPase"/>
</dbReference>
<dbReference type="SUPFAM" id="SSF52540">
    <property type="entry name" value="P-loop containing nucleoside triphosphate hydrolases"/>
    <property type="match status" value="1"/>
</dbReference>
<gene>
    <name evidence="1" type="ORF">JR347_16715</name>
</gene>
<name>A0A975A0W1_9BACT</name>
<dbReference type="Proteomes" id="UP000662783">
    <property type="component" value="Chromosome"/>
</dbReference>
<evidence type="ECO:0000313" key="1">
    <source>
        <dbReference type="EMBL" id="QSE97211.1"/>
    </source>
</evidence>
<dbReference type="EMBL" id="CP070608">
    <property type="protein sequence ID" value="QSE97211.1"/>
    <property type="molecule type" value="Genomic_DNA"/>
</dbReference>
<dbReference type="RefSeq" id="WP_205721724.1">
    <property type="nucleotide sequence ID" value="NZ_CP070608.1"/>
</dbReference>
<protein>
    <submittedName>
        <fullName evidence="1">Uncharacterized protein</fullName>
    </submittedName>
</protein>
<organism evidence="1 2">
    <name type="scientific">Fulvivirga lutea</name>
    <dbReference type="NCBI Taxonomy" id="2810512"/>
    <lineage>
        <taxon>Bacteria</taxon>
        <taxon>Pseudomonadati</taxon>
        <taxon>Bacteroidota</taxon>
        <taxon>Cytophagia</taxon>
        <taxon>Cytophagales</taxon>
        <taxon>Fulvivirgaceae</taxon>
        <taxon>Fulvivirga</taxon>
    </lineage>
</organism>
<proteinExistence type="predicted"/>
<accession>A0A975A0W1</accession>
<dbReference type="AlphaFoldDB" id="A0A975A0W1"/>
<keyword evidence="2" id="KW-1185">Reference proteome</keyword>
<evidence type="ECO:0000313" key="2">
    <source>
        <dbReference type="Proteomes" id="UP000662783"/>
    </source>
</evidence>
<dbReference type="KEGG" id="fuv:JR347_16715"/>
<sequence length="163" mass="18918">MDKLLIAVLGHSNSGKSTTWNQLFGRTVKTGIYEHDLYLNSTEYVKVFLVSGSPEERQKYVGKLITVNEPKIVLCSMQYREDVRQTIDYFVEREYQIYCQWLNPGYQDSNEHPQFDNLGVFNYLQGLSATVGIRNGKINASSRVQEIREFIYGWAKYKNLILS</sequence>
<reference evidence="1" key="1">
    <citation type="submission" date="2021-02" db="EMBL/GenBank/DDBJ databases">
        <title>Fulvivirga sp. S481 isolated from sea water.</title>
        <authorList>
            <person name="Bae S.S."/>
            <person name="Baek K."/>
        </authorList>
    </citation>
    <scope>NUCLEOTIDE SEQUENCE</scope>
    <source>
        <strain evidence="1">S481</strain>
    </source>
</reference>
<dbReference type="Gene3D" id="3.40.50.300">
    <property type="entry name" value="P-loop containing nucleotide triphosphate hydrolases"/>
    <property type="match status" value="1"/>
</dbReference>